<name>A0A834WQX4_9FABA</name>
<organism evidence="2 3">
    <name type="scientific">Senna tora</name>
    <dbReference type="NCBI Taxonomy" id="362788"/>
    <lineage>
        <taxon>Eukaryota</taxon>
        <taxon>Viridiplantae</taxon>
        <taxon>Streptophyta</taxon>
        <taxon>Embryophyta</taxon>
        <taxon>Tracheophyta</taxon>
        <taxon>Spermatophyta</taxon>
        <taxon>Magnoliopsida</taxon>
        <taxon>eudicotyledons</taxon>
        <taxon>Gunneridae</taxon>
        <taxon>Pentapetalae</taxon>
        <taxon>rosids</taxon>
        <taxon>fabids</taxon>
        <taxon>Fabales</taxon>
        <taxon>Fabaceae</taxon>
        <taxon>Caesalpinioideae</taxon>
        <taxon>Cassia clade</taxon>
        <taxon>Senna</taxon>
    </lineage>
</organism>
<accession>A0A834WQX4</accession>
<keyword evidence="3" id="KW-1185">Reference proteome</keyword>
<protein>
    <submittedName>
        <fullName evidence="2">Uncharacterized protein</fullName>
    </submittedName>
</protein>
<evidence type="ECO:0000313" key="2">
    <source>
        <dbReference type="EMBL" id="KAF7826399.1"/>
    </source>
</evidence>
<proteinExistence type="predicted"/>
<comment type="caution">
    <text evidence="2">The sequence shown here is derived from an EMBL/GenBank/DDBJ whole genome shotgun (WGS) entry which is preliminary data.</text>
</comment>
<dbReference type="Proteomes" id="UP000634136">
    <property type="component" value="Unassembled WGS sequence"/>
</dbReference>
<feature type="region of interest" description="Disordered" evidence="1">
    <location>
        <begin position="1"/>
        <end position="22"/>
    </location>
</feature>
<dbReference type="AlphaFoldDB" id="A0A834WQX4"/>
<reference evidence="2" key="1">
    <citation type="submission" date="2020-09" db="EMBL/GenBank/DDBJ databases">
        <title>Genome-Enabled Discovery of Anthraquinone Biosynthesis in Senna tora.</title>
        <authorList>
            <person name="Kang S.-H."/>
            <person name="Pandey R.P."/>
            <person name="Lee C.-M."/>
            <person name="Sim J.-S."/>
            <person name="Jeong J.-T."/>
            <person name="Choi B.-S."/>
            <person name="Jung M."/>
            <person name="Ginzburg D."/>
            <person name="Zhao K."/>
            <person name="Won S.Y."/>
            <person name="Oh T.-J."/>
            <person name="Yu Y."/>
            <person name="Kim N.-H."/>
            <person name="Lee O.R."/>
            <person name="Lee T.-H."/>
            <person name="Bashyal P."/>
            <person name="Kim T.-S."/>
            <person name="Lee W.-H."/>
            <person name="Kawkins C."/>
            <person name="Kim C.-K."/>
            <person name="Kim J.S."/>
            <person name="Ahn B.O."/>
            <person name="Rhee S.Y."/>
            <person name="Sohng J.K."/>
        </authorList>
    </citation>
    <scope>NUCLEOTIDE SEQUENCE</scope>
    <source>
        <tissue evidence="2">Leaf</tissue>
    </source>
</reference>
<sequence>MAMGIEIDERHSAPQDLSPSLVTEDTRENALGTDALIEEGSEFVVLAKPHKGLDSGRTLPIPDILPKNITT</sequence>
<gene>
    <name evidence="2" type="ORF">G2W53_017563</name>
</gene>
<dbReference type="EMBL" id="JAAIUW010000006">
    <property type="protein sequence ID" value="KAF7826399.1"/>
    <property type="molecule type" value="Genomic_DNA"/>
</dbReference>
<evidence type="ECO:0000313" key="3">
    <source>
        <dbReference type="Proteomes" id="UP000634136"/>
    </source>
</evidence>
<evidence type="ECO:0000256" key="1">
    <source>
        <dbReference type="SAM" id="MobiDB-lite"/>
    </source>
</evidence>